<dbReference type="EMBL" id="BAAAQF010000021">
    <property type="protein sequence ID" value="GAA1689326.1"/>
    <property type="molecule type" value="Genomic_DNA"/>
</dbReference>
<feature type="compositionally biased region" description="Basic and acidic residues" evidence="1">
    <location>
        <begin position="216"/>
        <end position="231"/>
    </location>
</feature>
<evidence type="ECO:0000313" key="2">
    <source>
        <dbReference type="EMBL" id="GAA1689326.1"/>
    </source>
</evidence>
<feature type="region of interest" description="Disordered" evidence="1">
    <location>
        <begin position="163"/>
        <end position="183"/>
    </location>
</feature>
<accession>A0ABN2HKJ2</accession>
<reference evidence="2 3" key="1">
    <citation type="journal article" date="2019" name="Int. J. Syst. Evol. Microbiol.">
        <title>The Global Catalogue of Microorganisms (GCM) 10K type strain sequencing project: providing services to taxonomists for standard genome sequencing and annotation.</title>
        <authorList>
            <consortium name="The Broad Institute Genomics Platform"/>
            <consortium name="The Broad Institute Genome Sequencing Center for Infectious Disease"/>
            <person name="Wu L."/>
            <person name="Ma J."/>
        </authorList>
    </citation>
    <scope>NUCLEOTIDE SEQUENCE [LARGE SCALE GENOMIC DNA]</scope>
    <source>
        <strain evidence="2 3">JCM 16001</strain>
    </source>
</reference>
<comment type="caution">
    <text evidence="2">The sequence shown here is derived from an EMBL/GenBank/DDBJ whole genome shotgun (WGS) entry which is preliminary data.</text>
</comment>
<sequence length="440" mass="42608">MAALGRGEDRGVEGEEVAQGARVVGGAGLAGELADADRGLVEEPLHDPVHGAGDLGALVVGEVAAAGDPGQLGVDDVGGGRPEGGDGGGDGVGAEALVVGLDLLGEEALDLGEGVGGGARGVGPLDLGDVDDGDAREQGDLLGDVLGEGQVAHHERAVAAGEVGGAQHRLGRGGGADEEVDARGEGGEVVVVGGAGVPHRGEALGLGAVAVRDGQGRDAGAREGRGGERAHGAGAHDGGAGLGEPVLEAVPGEGALGEVEGGGDDGGRGGVDVGLGVDPLPDAQGLLEQLVEVAADLVGLARGVVGVAQLPEDLRLAGDHRVEAGGDAEGVGDGVGAVAHVPAGREVEVGLDLGEAPDAVELVDDGGEPAVEAARDGVDLDPVAGGEDDGLADLAAAQERAREVGGGLGADREPFQGLDRRAAVRDADNQEVHFTVPVSC</sequence>
<keyword evidence="3" id="KW-1185">Reference proteome</keyword>
<evidence type="ECO:0000313" key="3">
    <source>
        <dbReference type="Proteomes" id="UP001499851"/>
    </source>
</evidence>
<feature type="compositionally biased region" description="Gly residues" evidence="1">
    <location>
        <begin position="76"/>
        <end position="91"/>
    </location>
</feature>
<proteinExistence type="predicted"/>
<name>A0ABN2HKJ2_9ACTN</name>
<dbReference type="Proteomes" id="UP001499851">
    <property type="component" value="Unassembled WGS sequence"/>
</dbReference>
<evidence type="ECO:0000256" key="1">
    <source>
        <dbReference type="SAM" id="MobiDB-lite"/>
    </source>
</evidence>
<feature type="region of interest" description="Disordered" evidence="1">
    <location>
        <begin position="216"/>
        <end position="242"/>
    </location>
</feature>
<protein>
    <submittedName>
        <fullName evidence="2">Uncharacterized protein</fullName>
    </submittedName>
</protein>
<gene>
    <name evidence="2" type="ORF">GCM10009830_41160</name>
</gene>
<organism evidence="2 3">
    <name type="scientific">Glycomyces endophyticus</name>
    <dbReference type="NCBI Taxonomy" id="480996"/>
    <lineage>
        <taxon>Bacteria</taxon>
        <taxon>Bacillati</taxon>
        <taxon>Actinomycetota</taxon>
        <taxon>Actinomycetes</taxon>
        <taxon>Glycomycetales</taxon>
        <taxon>Glycomycetaceae</taxon>
        <taxon>Glycomyces</taxon>
    </lineage>
</organism>
<feature type="region of interest" description="Disordered" evidence="1">
    <location>
        <begin position="69"/>
        <end position="91"/>
    </location>
</feature>